<proteinExistence type="predicted"/>
<comment type="caution">
    <text evidence="1">The sequence shown here is derived from an EMBL/GenBank/DDBJ whole genome shotgun (WGS) entry which is preliminary data.</text>
</comment>
<sequence length="943" mass="104162">MKQWLGVLQRKTSTYREREESSREALNFFQNFNILNFHEPEKADVKKIAREHGGTVISTLQCLSFLIPQSKEKADDSAEGPVTIFADIACEALDSLDRLKTALKVKGLELETQRCLFVRKFSGIELQHHVISQGWKLYTALQPDDKRALKSTDALELLTATMHCLIPALTDALEWPAEDRRLNKLPLQPRQMLLEIMPDLRIVTFERPGDLAFAEFKVSGKPLSPTHHCLALHSATLGTLPWGSTHQPDQSLPAVRAALEHVRVLLDSRTALKSDVSGGKEGVKEDDISLSRLWRALHGWCSLAVEGELLNTLSASWADLTLQGMQLLVASSVHMATAPTVQEDCVSKEELIHAAFHAGVSAVKALARGLSTTGISEVTSGASSLDLKASGAQTQDQGYEDRICSILEHLQLMLKMLESPSSGAPAGGALTFEDMQWVTSALSNAGHQIHGVGLYRLAAQAFEMVANVAMLKAESLIASSGLGLSEAELRVLVDKRFKAHLIALEKGHLVIRAVEMAEKYIAYANNVAEEASVTLLQTLIKIHGRCRIKLFFNISPPAMASVALEVNGAARTELGACRVEHAAMTPDEQSVCCFGWKEGTKDRPSLLTCALLETCLNGTKNRQPQGARHTQLRSQTSLLNRLDWFACQELAAIERECSQLSSWKGCEPDHSDQNDNLDVVMLNKYRVEAASEICGVLKKGCPQKNFPAQFAQYSLLQIVQQQASGRHADSLVAQIKEIITLIDGSDCDNANITQTHKVVKLNVLAVSRSMLACQSAEIALYTPQEDRCRAWQEYNAQSESAVEAWENLLKSRAVLTIEEDWQLPVLRHAAASQIMITNMFQLAYLHGNVALRRRLEHCLQTLCSSAEWKTVLSRPGRTLKAWAATPCQLSCLELVLAPHTLIETLAEHLNMDIVASVEENKGGLLREFCDMRRQDFAHHKPFV</sequence>
<organism evidence="1 2">
    <name type="scientific">Chlamydomonas eustigma</name>
    <dbReference type="NCBI Taxonomy" id="1157962"/>
    <lineage>
        <taxon>Eukaryota</taxon>
        <taxon>Viridiplantae</taxon>
        <taxon>Chlorophyta</taxon>
        <taxon>core chlorophytes</taxon>
        <taxon>Chlorophyceae</taxon>
        <taxon>CS clade</taxon>
        <taxon>Chlamydomonadales</taxon>
        <taxon>Chlamydomonadaceae</taxon>
        <taxon>Chlamydomonas</taxon>
    </lineage>
</organism>
<protein>
    <submittedName>
        <fullName evidence="1">Uncharacterized protein</fullName>
    </submittedName>
</protein>
<gene>
    <name evidence="1" type="ORF">CEUSTIGMA_g286.t1</name>
</gene>
<evidence type="ECO:0000313" key="1">
    <source>
        <dbReference type="EMBL" id="GAX72831.1"/>
    </source>
</evidence>
<evidence type="ECO:0000313" key="2">
    <source>
        <dbReference type="Proteomes" id="UP000232323"/>
    </source>
</evidence>
<accession>A0A250WPV7</accession>
<dbReference type="EMBL" id="BEGY01000001">
    <property type="protein sequence ID" value="GAX72831.1"/>
    <property type="molecule type" value="Genomic_DNA"/>
</dbReference>
<dbReference type="AlphaFoldDB" id="A0A250WPV7"/>
<reference evidence="1 2" key="1">
    <citation type="submission" date="2017-08" db="EMBL/GenBank/DDBJ databases">
        <title>Acidophilic green algal genome provides insights into adaptation to an acidic environment.</title>
        <authorList>
            <person name="Hirooka S."/>
            <person name="Hirose Y."/>
            <person name="Kanesaki Y."/>
            <person name="Higuchi S."/>
            <person name="Fujiwara T."/>
            <person name="Onuma R."/>
            <person name="Era A."/>
            <person name="Ohbayashi R."/>
            <person name="Uzuka A."/>
            <person name="Nozaki H."/>
            <person name="Yoshikawa H."/>
            <person name="Miyagishima S.Y."/>
        </authorList>
    </citation>
    <scope>NUCLEOTIDE SEQUENCE [LARGE SCALE GENOMIC DNA]</scope>
    <source>
        <strain evidence="1 2">NIES-2499</strain>
    </source>
</reference>
<name>A0A250WPV7_9CHLO</name>
<dbReference type="Proteomes" id="UP000232323">
    <property type="component" value="Unassembled WGS sequence"/>
</dbReference>
<keyword evidence="2" id="KW-1185">Reference proteome</keyword>